<dbReference type="AlphaFoldDB" id="A0AAX4HSF4"/>
<feature type="transmembrane region" description="Helical" evidence="5">
    <location>
        <begin position="95"/>
        <end position="115"/>
    </location>
</feature>
<feature type="transmembrane region" description="Helical" evidence="5">
    <location>
        <begin position="162"/>
        <end position="184"/>
    </location>
</feature>
<gene>
    <name evidence="6" type="ORF">SOO65_05080</name>
</gene>
<keyword evidence="7" id="KW-1185">Reference proteome</keyword>
<keyword evidence="2 5" id="KW-0812">Transmembrane</keyword>
<reference evidence="6 7" key="1">
    <citation type="submission" date="2023-11" db="EMBL/GenBank/DDBJ databases">
        <title>Peredibacter starrii A3.12.</title>
        <authorList>
            <person name="Mitchell R.J."/>
        </authorList>
    </citation>
    <scope>NUCLEOTIDE SEQUENCE [LARGE SCALE GENOMIC DNA]</scope>
    <source>
        <strain evidence="6 7">A3.12</strain>
    </source>
</reference>
<evidence type="ECO:0000256" key="1">
    <source>
        <dbReference type="ARBA" id="ARBA00004141"/>
    </source>
</evidence>
<keyword evidence="4 5" id="KW-0472">Membrane</keyword>
<proteinExistence type="inferred from homology"/>
<evidence type="ECO:0000256" key="2">
    <source>
        <dbReference type="ARBA" id="ARBA00022692"/>
    </source>
</evidence>
<evidence type="ECO:0000256" key="5">
    <source>
        <dbReference type="RuleBase" id="RU363041"/>
    </source>
</evidence>
<organism evidence="6 7">
    <name type="scientific">Peredibacter starrii</name>
    <dbReference type="NCBI Taxonomy" id="28202"/>
    <lineage>
        <taxon>Bacteria</taxon>
        <taxon>Pseudomonadati</taxon>
        <taxon>Bdellovibrionota</taxon>
        <taxon>Bacteriovoracia</taxon>
        <taxon>Bacteriovoracales</taxon>
        <taxon>Bacteriovoracaceae</taxon>
        <taxon>Peredibacter</taxon>
    </lineage>
</organism>
<feature type="transmembrane region" description="Helical" evidence="5">
    <location>
        <begin position="70"/>
        <end position="89"/>
    </location>
</feature>
<evidence type="ECO:0000313" key="7">
    <source>
        <dbReference type="Proteomes" id="UP001324634"/>
    </source>
</evidence>
<dbReference type="InterPro" id="IPR002781">
    <property type="entry name" value="TM_pro_TauE-like"/>
</dbReference>
<dbReference type="KEGG" id="psti:SOO65_05080"/>
<protein>
    <recommendedName>
        <fullName evidence="5">Probable membrane transporter protein</fullName>
    </recommendedName>
</protein>
<dbReference type="Proteomes" id="UP001324634">
    <property type="component" value="Chromosome"/>
</dbReference>
<feature type="transmembrane region" description="Helical" evidence="5">
    <location>
        <begin position="127"/>
        <end position="150"/>
    </location>
</feature>
<sequence length="239" mass="26592">MEVYVLILILAVVQSLFGVGLLLFGTPIMLLMGYEYTEALMYLLPASAALSWSQVKDLHKEKLNGGYRKLFFLICLPLLFVGMVAATHLDVKWEIKLFVTIMLVVAFIIRTNSSFRESLQTLMKNHLPIALGAMGLIHGLSNMGGSILTPMVSSLYKDKTKVLAGVSFDYAFMASLQLIVLIFFKGETLEMKYLIGPAISLFIRYSIGKKVFAFTSETNYQRLLDGFILANAVLLGINL</sequence>
<dbReference type="GO" id="GO:0005886">
    <property type="term" value="C:plasma membrane"/>
    <property type="evidence" value="ECO:0007669"/>
    <property type="project" value="UniProtKB-SubCell"/>
</dbReference>
<name>A0AAX4HSF4_9BACT</name>
<dbReference type="InterPro" id="IPR036259">
    <property type="entry name" value="MFS_trans_sf"/>
</dbReference>
<dbReference type="Pfam" id="PF01925">
    <property type="entry name" value="TauE"/>
    <property type="match status" value="1"/>
</dbReference>
<evidence type="ECO:0000256" key="3">
    <source>
        <dbReference type="ARBA" id="ARBA00022989"/>
    </source>
</evidence>
<dbReference type="SUPFAM" id="SSF103473">
    <property type="entry name" value="MFS general substrate transporter"/>
    <property type="match status" value="1"/>
</dbReference>
<comment type="similarity">
    <text evidence="5">Belongs to the 4-toluene sulfonate uptake permease (TSUP) (TC 2.A.102) family.</text>
</comment>
<comment type="subcellular location">
    <subcellularLocation>
        <location evidence="5">Cell membrane</location>
        <topology evidence="5">Multi-pass membrane protein</topology>
    </subcellularLocation>
    <subcellularLocation>
        <location evidence="1">Membrane</location>
        <topology evidence="1">Multi-pass membrane protein</topology>
    </subcellularLocation>
</comment>
<keyword evidence="3 5" id="KW-1133">Transmembrane helix</keyword>
<dbReference type="EMBL" id="CP139487">
    <property type="protein sequence ID" value="WPU66113.1"/>
    <property type="molecule type" value="Genomic_DNA"/>
</dbReference>
<accession>A0AAX4HSF4</accession>
<feature type="transmembrane region" description="Helical" evidence="5">
    <location>
        <begin position="6"/>
        <end position="31"/>
    </location>
</feature>
<evidence type="ECO:0000313" key="6">
    <source>
        <dbReference type="EMBL" id="WPU66113.1"/>
    </source>
</evidence>
<evidence type="ECO:0000256" key="4">
    <source>
        <dbReference type="ARBA" id="ARBA00023136"/>
    </source>
</evidence>
<dbReference type="RefSeq" id="WP_321397940.1">
    <property type="nucleotide sequence ID" value="NZ_CP139487.1"/>
</dbReference>
<keyword evidence="5" id="KW-1003">Cell membrane</keyword>